<dbReference type="RefSeq" id="WP_160874658.1">
    <property type="nucleotide sequence ID" value="NZ_WUEK01000001.1"/>
</dbReference>
<organism evidence="1 2">
    <name type="scientific">Nocardioides flavescens</name>
    <dbReference type="NCBI Taxonomy" id="2691959"/>
    <lineage>
        <taxon>Bacteria</taxon>
        <taxon>Bacillati</taxon>
        <taxon>Actinomycetota</taxon>
        <taxon>Actinomycetes</taxon>
        <taxon>Propionibacteriales</taxon>
        <taxon>Nocardioidaceae</taxon>
        <taxon>Nocardioides</taxon>
    </lineage>
</organism>
<protein>
    <submittedName>
        <fullName evidence="1">Uncharacterized protein</fullName>
    </submittedName>
</protein>
<comment type="caution">
    <text evidence="1">The sequence shown here is derived from an EMBL/GenBank/DDBJ whole genome shotgun (WGS) entry which is preliminary data.</text>
</comment>
<dbReference type="AlphaFoldDB" id="A0A6L7EP27"/>
<gene>
    <name evidence="1" type="ORF">GRQ65_02215</name>
</gene>
<name>A0A6L7EP27_9ACTN</name>
<dbReference type="Proteomes" id="UP000473325">
    <property type="component" value="Unassembled WGS sequence"/>
</dbReference>
<dbReference type="EMBL" id="WUEK01000001">
    <property type="protein sequence ID" value="MXG88360.1"/>
    <property type="molecule type" value="Genomic_DNA"/>
</dbReference>
<accession>A0A6L7EP27</accession>
<evidence type="ECO:0000313" key="1">
    <source>
        <dbReference type="EMBL" id="MXG88360.1"/>
    </source>
</evidence>
<keyword evidence="2" id="KW-1185">Reference proteome</keyword>
<sequence>MYAADRLATEVPRMSTWDVWVDSFWAHAQCDTHDASTLLRITTGE</sequence>
<proteinExistence type="predicted"/>
<evidence type="ECO:0000313" key="2">
    <source>
        <dbReference type="Proteomes" id="UP000473325"/>
    </source>
</evidence>
<reference evidence="1 2" key="1">
    <citation type="submission" date="2019-12" db="EMBL/GenBank/DDBJ databases">
        <authorList>
            <person name="Kun Z."/>
        </authorList>
    </citation>
    <scope>NUCLEOTIDE SEQUENCE [LARGE SCALE GENOMIC DNA]</scope>
    <source>
        <strain evidence="1 2">YIM 123512</strain>
    </source>
</reference>